<evidence type="ECO:0000259" key="4">
    <source>
        <dbReference type="PROSITE" id="PS51294"/>
    </source>
</evidence>
<dbReference type="PANTHER" id="PTHR47206">
    <property type="entry name" value="HOMEODOMAIN-LIKE SUPERFAMILY PROTEIN"/>
    <property type="match status" value="1"/>
</dbReference>
<dbReference type="AlphaFoldDB" id="A0A371I5Y0"/>
<organism evidence="5 6">
    <name type="scientific">Mucuna pruriens</name>
    <name type="common">Velvet bean</name>
    <name type="synonym">Dolichos pruriens</name>
    <dbReference type="NCBI Taxonomy" id="157652"/>
    <lineage>
        <taxon>Eukaryota</taxon>
        <taxon>Viridiplantae</taxon>
        <taxon>Streptophyta</taxon>
        <taxon>Embryophyta</taxon>
        <taxon>Tracheophyta</taxon>
        <taxon>Spermatophyta</taxon>
        <taxon>Magnoliopsida</taxon>
        <taxon>eudicotyledons</taxon>
        <taxon>Gunneridae</taxon>
        <taxon>Pentapetalae</taxon>
        <taxon>rosids</taxon>
        <taxon>fabids</taxon>
        <taxon>Fabales</taxon>
        <taxon>Fabaceae</taxon>
        <taxon>Papilionoideae</taxon>
        <taxon>50 kb inversion clade</taxon>
        <taxon>NPAAA clade</taxon>
        <taxon>indigoferoid/millettioid clade</taxon>
        <taxon>Phaseoleae</taxon>
        <taxon>Mucuna</taxon>
    </lineage>
</organism>
<dbReference type="InterPro" id="IPR017930">
    <property type="entry name" value="Myb_dom"/>
</dbReference>
<evidence type="ECO:0000313" key="5">
    <source>
        <dbReference type="EMBL" id="RDY10445.1"/>
    </source>
</evidence>
<keyword evidence="6" id="KW-1185">Reference proteome</keyword>
<dbReference type="PROSITE" id="PS50090">
    <property type="entry name" value="MYB_LIKE"/>
    <property type="match status" value="1"/>
</dbReference>
<dbReference type="CDD" id="cd11660">
    <property type="entry name" value="SANT_TRF"/>
    <property type="match status" value="1"/>
</dbReference>
<keyword evidence="2" id="KW-0539">Nucleus</keyword>
<feature type="domain" description="HTH myb-type" evidence="4">
    <location>
        <begin position="199"/>
        <end position="229"/>
    </location>
</feature>
<dbReference type="InterPro" id="IPR001005">
    <property type="entry name" value="SANT/Myb"/>
</dbReference>
<comment type="subcellular location">
    <subcellularLocation>
        <location evidence="1">Nucleus</location>
    </subcellularLocation>
</comment>
<dbReference type="Proteomes" id="UP000257109">
    <property type="component" value="Unassembled WGS sequence"/>
</dbReference>
<sequence length="260" mass="29252">MAGETKKQKQTKVPFSEEEAAALSQRYEARTVLTLLQELANYPRSKFNWNELVAKTSTGISDAREYRMLWRHLAYGHSFTGNLEDAQSDDDSDLECEREALPRVNKETAAEASACVQVMIASFKLSEPPPTSSVIQAPLTIDVPVCDSSTIAKESSQPSYLMTQEATIIFPVTVKRQALPNVSSTRAMVTDEAVSDNASIKKKRVPWSEEEDMQLRAAVQRWGEGNWANMTKREDFPIKRSSSQISKEYHPVSYAWHETL</sequence>
<evidence type="ECO:0000256" key="1">
    <source>
        <dbReference type="ARBA" id="ARBA00004123"/>
    </source>
</evidence>
<dbReference type="EMBL" id="QJKJ01000842">
    <property type="protein sequence ID" value="RDY10445.1"/>
    <property type="molecule type" value="Genomic_DNA"/>
</dbReference>
<dbReference type="Gene3D" id="1.10.10.60">
    <property type="entry name" value="Homeodomain-like"/>
    <property type="match status" value="1"/>
</dbReference>
<name>A0A371I5Y0_MUCPR</name>
<dbReference type="GO" id="GO:0005634">
    <property type="term" value="C:nucleus"/>
    <property type="evidence" value="ECO:0007669"/>
    <property type="project" value="UniProtKB-SubCell"/>
</dbReference>
<evidence type="ECO:0000313" key="6">
    <source>
        <dbReference type="Proteomes" id="UP000257109"/>
    </source>
</evidence>
<feature type="domain" description="Myb-like" evidence="3">
    <location>
        <begin position="199"/>
        <end position="253"/>
    </location>
</feature>
<comment type="caution">
    <text evidence="5">The sequence shown here is derived from an EMBL/GenBank/DDBJ whole genome shotgun (WGS) entry which is preliminary data.</text>
</comment>
<dbReference type="PANTHER" id="PTHR47206:SF1">
    <property type="entry name" value="HOMEODOMAIN-LIKE SUPERFAMILY PROTEIN"/>
    <property type="match status" value="1"/>
</dbReference>
<dbReference type="OrthoDB" id="608866at2759"/>
<feature type="non-terminal residue" evidence="5">
    <location>
        <position position="1"/>
    </location>
</feature>
<dbReference type="SUPFAM" id="SSF46689">
    <property type="entry name" value="Homeodomain-like"/>
    <property type="match status" value="1"/>
</dbReference>
<dbReference type="InterPro" id="IPR009057">
    <property type="entry name" value="Homeodomain-like_sf"/>
</dbReference>
<accession>A0A371I5Y0</accession>
<reference evidence="5" key="1">
    <citation type="submission" date="2018-05" db="EMBL/GenBank/DDBJ databases">
        <title>Draft genome of Mucuna pruriens seed.</title>
        <authorList>
            <person name="Nnadi N.E."/>
            <person name="Vos R."/>
            <person name="Hasami M.H."/>
            <person name="Devisetty U.K."/>
            <person name="Aguiy J.C."/>
        </authorList>
    </citation>
    <scope>NUCLEOTIDE SEQUENCE [LARGE SCALE GENOMIC DNA]</scope>
    <source>
        <strain evidence="5">JCA_2017</strain>
    </source>
</reference>
<proteinExistence type="predicted"/>
<dbReference type="STRING" id="157652.A0A371I5Y0"/>
<evidence type="ECO:0000259" key="3">
    <source>
        <dbReference type="PROSITE" id="PS50090"/>
    </source>
</evidence>
<protein>
    <submittedName>
        <fullName evidence="5">Uncharacterized protein</fullName>
    </submittedName>
</protein>
<evidence type="ECO:0000256" key="2">
    <source>
        <dbReference type="ARBA" id="ARBA00023242"/>
    </source>
</evidence>
<gene>
    <name evidence="5" type="ORF">CR513_05028</name>
</gene>
<dbReference type="Pfam" id="PF00249">
    <property type="entry name" value="Myb_DNA-binding"/>
    <property type="match status" value="1"/>
</dbReference>
<dbReference type="PROSITE" id="PS51294">
    <property type="entry name" value="HTH_MYB"/>
    <property type="match status" value="1"/>
</dbReference>